<feature type="compositionally biased region" description="Polar residues" evidence="1">
    <location>
        <begin position="186"/>
        <end position="196"/>
    </location>
</feature>
<evidence type="ECO:0000313" key="2">
    <source>
        <dbReference type="EMBL" id="KAK7940999.1"/>
    </source>
</evidence>
<organism evidence="2 3">
    <name type="scientific">Apiospora aurea</name>
    <dbReference type="NCBI Taxonomy" id="335848"/>
    <lineage>
        <taxon>Eukaryota</taxon>
        <taxon>Fungi</taxon>
        <taxon>Dikarya</taxon>
        <taxon>Ascomycota</taxon>
        <taxon>Pezizomycotina</taxon>
        <taxon>Sordariomycetes</taxon>
        <taxon>Xylariomycetidae</taxon>
        <taxon>Amphisphaeriales</taxon>
        <taxon>Apiosporaceae</taxon>
        <taxon>Apiospora</taxon>
    </lineage>
</organism>
<feature type="compositionally biased region" description="Pro residues" evidence="1">
    <location>
        <begin position="97"/>
        <end position="108"/>
    </location>
</feature>
<evidence type="ECO:0000313" key="3">
    <source>
        <dbReference type="Proteomes" id="UP001391051"/>
    </source>
</evidence>
<evidence type="ECO:0000256" key="1">
    <source>
        <dbReference type="SAM" id="MobiDB-lite"/>
    </source>
</evidence>
<keyword evidence="3" id="KW-1185">Reference proteome</keyword>
<reference evidence="2 3" key="1">
    <citation type="submission" date="2023-01" db="EMBL/GenBank/DDBJ databases">
        <title>Analysis of 21 Apiospora genomes using comparative genomics revels a genus with tremendous synthesis potential of carbohydrate active enzymes and secondary metabolites.</title>
        <authorList>
            <person name="Sorensen T."/>
        </authorList>
    </citation>
    <scope>NUCLEOTIDE SEQUENCE [LARGE SCALE GENOMIC DNA]</scope>
    <source>
        <strain evidence="2 3">CBS 24483</strain>
    </source>
</reference>
<dbReference type="GeneID" id="92082670"/>
<sequence>MSLRKIGPGFYIATIPPSMEYCFEDMCENFTETWKHLPAGHVGGALAQESSTDPDDRHPGYPGASTGTRNPHPHEPTQCTGLCLTYAFAQRAGGPPRGRPMPARPDPCTPKGHTIVMMPAVQPKSMPPPGPGLRDSSGHFILMVPKEDEEQAPDNRSQSPPPRPHPCIPKDRSVAANASEPPRAPRSTSPQSSTSVEVAFETESVPSSSSGVSSSTTTWDAAASAPGVDLKGGQAAGQPPAAECVVCGDRFKISGWYEQ</sequence>
<feature type="region of interest" description="Disordered" evidence="1">
    <location>
        <begin position="90"/>
        <end position="114"/>
    </location>
</feature>
<feature type="compositionally biased region" description="Low complexity" evidence="1">
    <location>
        <begin position="201"/>
        <end position="225"/>
    </location>
</feature>
<name>A0ABR1PVR2_9PEZI</name>
<feature type="region of interest" description="Disordered" evidence="1">
    <location>
        <begin position="148"/>
        <end position="240"/>
    </location>
</feature>
<comment type="caution">
    <text evidence="2">The sequence shown here is derived from an EMBL/GenBank/DDBJ whole genome shotgun (WGS) entry which is preliminary data.</text>
</comment>
<dbReference type="RefSeq" id="XP_066693751.1">
    <property type="nucleotide sequence ID" value="XM_066849608.1"/>
</dbReference>
<dbReference type="EMBL" id="JAQQWE010000009">
    <property type="protein sequence ID" value="KAK7940999.1"/>
    <property type="molecule type" value="Genomic_DNA"/>
</dbReference>
<gene>
    <name evidence="2" type="ORF">PG986_013386</name>
</gene>
<feature type="region of interest" description="Disordered" evidence="1">
    <location>
        <begin position="45"/>
        <end position="77"/>
    </location>
</feature>
<dbReference type="Proteomes" id="UP001391051">
    <property type="component" value="Unassembled WGS sequence"/>
</dbReference>
<proteinExistence type="predicted"/>
<accession>A0ABR1PVR2</accession>
<protein>
    <submittedName>
        <fullName evidence="2">Uncharacterized protein</fullName>
    </submittedName>
</protein>